<reference evidence="6 7" key="1">
    <citation type="journal article" date="2011" name="Proc. Natl. Acad. Sci. U.S.A.">
        <title>Evolutionary erosion of yeast sex chromosomes by mating-type switching accidents.</title>
        <authorList>
            <person name="Gordon J.L."/>
            <person name="Armisen D."/>
            <person name="Proux-Wera E."/>
            <person name="Oheigeartaigh S.S."/>
            <person name="Byrne K.P."/>
            <person name="Wolfe K.H."/>
        </authorList>
    </citation>
    <scope>NUCLEOTIDE SEQUENCE [LARGE SCALE GENOMIC DNA]</scope>
    <source>
        <strain evidence="7">ATCC MYA-139 / BCRC 22969 / CBS 8797 / CCRC 22969 / KCTC 17520 / NBRC 10181 / NCYC 3082</strain>
    </source>
</reference>
<dbReference type="PANTHER" id="PTHR12521">
    <property type="entry name" value="PROTEIN C6ORF130"/>
    <property type="match status" value="1"/>
</dbReference>
<feature type="domain" description="Macro" evidence="5">
    <location>
        <begin position="1"/>
        <end position="155"/>
    </location>
</feature>
<dbReference type="Pfam" id="PF01661">
    <property type="entry name" value="Macro"/>
    <property type="match status" value="1"/>
</dbReference>
<gene>
    <name evidence="6" type="primary">KNAG0K01580</name>
    <name evidence="6" type="ordered locus">KNAG_0K01580</name>
</gene>
<dbReference type="PROSITE" id="PS51154">
    <property type="entry name" value="MACRO"/>
    <property type="match status" value="1"/>
</dbReference>
<evidence type="ECO:0000256" key="3">
    <source>
        <dbReference type="ARBA" id="ARBA00019744"/>
    </source>
</evidence>
<organism evidence="6 7">
    <name type="scientific">Huiozyma naganishii (strain ATCC MYA-139 / BCRC 22969 / CBS 8797 / KCTC 17520 / NBRC 10181 / NCYC 3082 / Yp74L-3)</name>
    <name type="common">Yeast</name>
    <name type="synonym">Kazachstania naganishii</name>
    <dbReference type="NCBI Taxonomy" id="1071383"/>
    <lineage>
        <taxon>Eukaryota</taxon>
        <taxon>Fungi</taxon>
        <taxon>Dikarya</taxon>
        <taxon>Ascomycota</taxon>
        <taxon>Saccharomycotina</taxon>
        <taxon>Saccharomycetes</taxon>
        <taxon>Saccharomycetales</taxon>
        <taxon>Saccharomycetaceae</taxon>
        <taxon>Huiozyma</taxon>
    </lineage>
</organism>
<evidence type="ECO:0000256" key="2">
    <source>
        <dbReference type="ARBA" id="ARBA00012983"/>
    </source>
</evidence>
<evidence type="ECO:0000256" key="4">
    <source>
        <dbReference type="ARBA" id="ARBA00034427"/>
    </source>
</evidence>
<dbReference type="GO" id="GO:0016791">
    <property type="term" value="F:phosphatase activity"/>
    <property type="evidence" value="ECO:0007669"/>
    <property type="project" value="EnsemblFungi"/>
</dbReference>
<evidence type="ECO:0000313" key="7">
    <source>
        <dbReference type="Proteomes" id="UP000006310"/>
    </source>
</evidence>
<comment type="similarity">
    <text evidence="1">Belongs to the POA1 family.</text>
</comment>
<dbReference type="CDD" id="cd02901">
    <property type="entry name" value="Macro_Poa1p-like"/>
    <property type="match status" value="1"/>
</dbReference>
<evidence type="ECO:0000256" key="1">
    <source>
        <dbReference type="ARBA" id="ARBA00006575"/>
    </source>
</evidence>
<dbReference type="Gene3D" id="3.40.220.10">
    <property type="entry name" value="Leucine Aminopeptidase, subunit E, domain 1"/>
    <property type="match status" value="1"/>
</dbReference>
<dbReference type="SUPFAM" id="SSF52949">
    <property type="entry name" value="Macro domain-like"/>
    <property type="match status" value="1"/>
</dbReference>
<dbReference type="STRING" id="1071383.J7SA85"/>
<evidence type="ECO:0000313" key="6">
    <source>
        <dbReference type="EMBL" id="CCK72519.1"/>
    </source>
</evidence>
<evidence type="ECO:0000259" key="5">
    <source>
        <dbReference type="PROSITE" id="PS51154"/>
    </source>
</evidence>
<dbReference type="SMART" id="SM00506">
    <property type="entry name" value="A1pp"/>
    <property type="match status" value="1"/>
</dbReference>
<comment type="catalytic activity">
    <reaction evidence="4">
        <text>ADP-alpha-D-ribose 1''-phosphate + H2O = ADP-D-ribose + phosphate</text>
        <dbReference type="Rhea" id="RHEA:25029"/>
        <dbReference type="ChEBI" id="CHEBI:15377"/>
        <dbReference type="ChEBI" id="CHEBI:43474"/>
        <dbReference type="ChEBI" id="CHEBI:57967"/>
        <dbReference type="ChEBI" id="CHEBI:58753"/>
        <dbReference type="EC" id="3.1.3.84"/>
    </reaction>
</comment>
<dbReference type="OMA" id="CQGSWGK"/>
<dbReference type="GO" id="GO:0047407">
    <property type="term" value="F:ADP-ribosyl-[dinitrogen reductase] hydrolase activity"/>
    <property type="evidence" value="ECO:0007669"/>
    <property type="project" value="EnsemblFungi"/>
</dbReference>
<dbReference type="HOGENOM" id="CLU_054419_1_2_1"/>
<reference evidence="7" key="2">
    <citation type="submission" date="2012-08" db="EMBL/GenBank/DDBJ databases">
        <title>Genome sequence of Kazachstania naganishii.</title>
        <authorList>
            <person name="Gordon J.L."/>
            <person name="Armisen D."/>
            <person name="Proux-Wera E."/>
            <person name="OhEigeartaigh S.S."/>
            <person name="Byrne K.P."/>
            <person name="Wolfe K.H."/>
        </authorList>
    </citation>
    <scope>NUCLEOTIDE SEQUENCE [LARGE SCALE GENOMIC DNA]</scope>
    <source>
        <strain evidence="7">ATCC MYA-139 / BCRC 22969 / CBS 8797 / CCRC 22969 / KCTC 17520 / NBRC 10181 / NCYC 3082</strain>
    </source>
</reference>
<dbReference type="RefSeq" id="XP_022466764.1">
    <property type="nucleotide sequence ID" value="XM_022610471.1"/>
</dbReference>
<dbReference type="OrthoDB" id="2155246at2759"/>
<dbReference type="EMBL" id="HE978324">
    <property type="protein sequence ID" value="CCK72519.1"/>
    <property type="molecule type" value="Genomic_DNA"/>
</dbReference>
<dbReference type="AlphaFoldDB" id="J7SA85"/>
<keyword evidence="7" id="KW-1185">Reference proteome</keyword>
<protein>
    <recommendedName>
        <fullName evidence="3">ADP-ribose 1''-phosphate phosphatase</fullName>
        <ecNumber evidence="2">3.1.3.84</ecNumber>
    </recommendedName>
</protein>
<dbReference type="Proteomes" id="UP000006310">
    <property type="component" value="Chromosome 11"/>
</dbReference>
<dbReference type="GeneID" id="34528286"/>
<dbReference type="eggNOG" id="ENOG502S60W">
    <property type="taxonomic scope" value="Eukaryota"/>
</dbReference>
<name>J7SA85_HUIN7</name>
<dbReference type="GO" id="GO:0140291">
    <property type="term" value="P:peptidyl-glutamate ADP-deribosylation"/>
    <property type="evidence" value="ECO:0007669"/>
    <property type="project" value="TreeGrafter"/>
</dbReference>
<dbReference type="KEGG" id="kng:KNAG_0K01580"/>
<dbReference type="EC" id="3.1.3.84" evidence="2"/>
<dbReference type="InterPro" id="IPR002589">
    <property type="entry name" value="Macro_dom"/>
</dbReference>
<accession>J7SA85</accession>
<dbReference type="PANTHER" id="PTHR12521:SF0">
    <property type="entry name" value="ADP-RIBOSE GLYCOHYDROLASE OARD1"/>
    <property type="match status" value="1"/>
</dbReference>
<proteinExistence type="inferred from homology"/>
<dbReference type="InterPro" id="IPR043472">
    <property type="entry name" value="Macro_dom-like"/>
</dbReference>
<sequence>MGNITYLKGNILAEKEYPRILLHSCNCSGSWGGGIAYQLACRFPEAEKKYVELCENNRTGLLGKCRIIMSSRNSNLLIGCLFTAPMGGCDQNDETILRYTRNALKDLARQIKDQESLADYKLEMPKINSGIFGVPWEQTESILHEFAEQFTVYVL</sequence>
<dbReference type="InterPro" id="IPR050892">
    <property type="entry name" value="ADP-ribose_metab_enzymes"/>
</dbReference>